<gene>
    <name evidence="1" type="ORF">EOT05_00010</name>
</gene>
<keyword evidence="2" id="KW-1185">Reference proteome</keyword>
<dbReference type="EMBL" id="SCKX01000001">
    <property type="protein sequence ID" value="RWZ78151.1"/>
    <property type="molecule type" value="Genomic_DNA"/>
</dbReference>
<protein>
    <submittedName>
        <fullName evidence="1">Uncharacterized protein</fullName>
    </submittedName>
</protein>
<dbReference type="Proteomes" id="UP000289257">
    <property type="component" value="Unassembled WGS sequence"/>
</dbReference>
<accession>A0A4Q0AG69</accession>
<reference evidence="1" key="1">
    <citation type="submission" date="2019-01" db="EMBL/GenBank/DDBJ databases">
        <title>Genomic signatures and co-occurrence patterns of the ultra-small Saccharimodia (Patescibacteria phylum) suggest a symbiotic lifestyle.</title>
        <authorList>
            <person name="Lemos L."/>
            <person name="Medeiros J."/>
            <person name="Andreote F."/>
            <person name="Fernandes G."/>
            <person name="Varani A."/>
            <person name="Oliveira G."/>
            <person name="Pylro V."/>
        </authorList>
    </citation>
    <scope>NUCLEOTIDE SEQUENCE [LARGE SCALE GENOMIC DNA]</scope>
    <source>
        <strain evidence="1">AMD02</strain>
    </source>
</reference>
<evidence type="ECO:0000313" key="1">
    <source>
        <dbReference type="EMBL" id="RWZ78151.1"/>
    </source>
</evidence>
<organism evidence="1 2">
    <name type="scientific">Candidatus Microsaccharimonas sossegonensis</name>
    <dbReference type="NCBI Taxonomy" id="2506948"/>
    <lineage>
        <taxon>Bacteria</taxon>
        <taxon>Candidatus Saccharimonadota</taxon>
        <taxon>Candidatus Saccharimonadia</taxon>
        <taxon>Candidatus Saccharimonadales</taxon>
        <taxon>Candidatus Saccharimonadaceae</taxon>
        <taxon>Candidatus Microsaccharimonas</taxon>
    </lineage>
</organism>
<evidence type="ECO:0000313" key="2">
    <source>
        <dbReference type="Proteomes" id="UP000289257"/>
    </source>
</evidence>
<comment type="caution">
    <text evidence="1">The sequence shown here is derived from an EMBL/GenBank/DDBJ whole genome shotgun (WGS) entry which is preliminary data.</text>
</comment>
<dbReference type="AlphaFoldDB" id="A0A4Q0AG69"/>
<sequence>MCPQFESGRSHQTGTKTEIVAREGGFFFGFAEQNPVLFLGGDLKLLGRKADFLFFHFQVQAKDFEVKRLFSYQIVRFGYFPDRNGSFYPFFHWFKPRILPKQNTAHFLL</sequence>
<name>A0A4Q0AG69_9BACT</name>
<proteinExistence type="predicted"/>